<protein>
    <submittedName>
        <fullName evidence="1">Uncharacterized protein</fullName>
    </submittedName>
</protein>
<accession>A0A5F2AZJ9</accession>
<organism evidence="1 2">
    <name type="scientific">Leptospira barantonii</name>
    <dbReference type="NCBI Taxonomy" id="2023184"/>
    <lineage>
        <taxon>Bacteria</taxon>
        <taxon>Pseudomonadati</taxon>
        <taxon>Spirochaetota</taxon>
        <taxon>Spirochaetia</taxon>
        <taxon>Leptospirales</taxon>
        <taxon>Leptospiraceae</taxon>
        <taxon>Leptospira</taxon>
    </lineage>
</organism>
<dbReference type="AlphaFoldDB" id="A0A5F2AZJ9"/>
<comment type="caution">
    <text evidence="1">The sequence shown here is derived from an EMBL/GenBank/DDBJ whole genome shotgun (WGS) entry which is preliminary data.</text>
</comment>
<evidence type="ECO:0000313" key="1">
    <source>
        <dbReference type="EMBL" id="TGL96316.1"/>
    </source>
</evidence>
<name>A0A5F2AZJ9_9LEPT</name>
<dbReference type="Proteomes" id="UP000298429">
    <property type="component" value="Unassembled WGS sequence"/>
</dbReference>
<proteinExistence type="predicted"/>
<dbReference type="OrthoDB" id="342312at2"/>
<dbReference type="EMBL" id="RQGN01000088">
    <property type="protein sequence ID" value="TGL96316.1"/>
    <property type="molecule type" value="Genomic_DNA"/>
</dbReference>
<sequence length="65" mass="7402">MLVGFFAINCGIRVVSNDVVRTSKGYYRFFKTSEDQYRNSRAEFCAVDAKTNAVTCKEVTINYGF</sequence>
<evidence type="ECO:0000313" key="2">
    <source>
        <dbReference type="Proteomes" id="UP000298429"/>
    </source>
</evidence>
<reference evidence="1 2" key="1">
    <citation type="journal article" date="2019" name="PLoS Negl. Trop. Dis.">
        <title>Revisiting the worldwide diversity of Leptospira species in the environment.</title>
        <authorList>
            <person name="Vincent A.T."/>
            <person name="Schiettekatte O."/>
            <person name="Bourhy P."/>
            <person name="Veyrier F.J."/>
            <person name="Picardeau M."/>
        </authorList>
    </citation>
    <scope>NUCLEOTIDE SEQUENCE [LARGE SCALE GENOMIC DNA]</scope>
    <source>
        <strain evidence="1 2">201702444</strain>
    </source>
</reference>
<gene>
    <name evidence="1" type="ORF">EHQ76_15930</name>
</gene>